<evidence type="ECO:0000256" key="2">
    <source>
        <dbReference type="SAM" id="MobiDB-lite"/>
    </source>
</evidence>
<dbReference type="InterPro" id="IPR036869">
    <property type="entry name" value="J_dom_sf"/>
</dbReference>
<gene>
    <name evidence="4" type="ordered locus">Hoch_5548</name>
</gene>
<dbReference type="Proteomes" id="UP000001880">
    <property type="component" value="Chromosome"/>
</dbReference>
<feature type="region of interest" description="Disordered" evidence="2">
    <location>
        <begin position="236"/>
        <end position="321"/>
    </location>
</feature>
<dbReference type="PROSITE" id="PS50076">
    <property type="entry name" value="DNAJ_2"/>
    <property type="match status" value="1"/>
</dbReference>
<dbReference type="STRING" id="502025.Hoch_5548"/>
<evidence type="ECO:0000313" key="4">
    <source>
        <dbReference type="EMBL" id="ACY18031.1"/>
    </source>
</evidence>
<name>D0LZQ2_HALO1</name>
<dbReference type="KEGG" id="hoh:Hoch_5548"/>
<dbReference type="HOGENOM" id="CLU_335801_0_0_7"/>
<accession>D0LZQ2</accession>
<dbReference type="EMBL" id="CP001804">
    <property type="protein sequence ID" value="ACY18031.1"/>
    <property type="molecule type" value="Genomic_DNA"/>
</dbReference>
<evidence type="ECO:0000313" key="5">
    <source>
        <dbReference type="Proteomes" id="UP000001880"/>
    </source>
</evidence>
<dbReference type="InterPro" id="IPR001623">
    <property type="entry name" value="DnaJ_domain"/>
</dbReference>
<dbReference type="SUPFAM" id="SSF46565">
    <property type="entry name" value="Chaperone J-domain"/>
    <property type="match status" value="1"/>
</dbReference>
<dbReference type="AlphaFoldDB" id="D0LZQ2"/>
<feature type="region of interest" description="Disordered" evidence="2">
    <location>
        <begin position="385"/>
        <end position="408"/>
    </location>
</feature>
<reference evidence="4 5" key="1">
    <citation type="journal article" date="2010" name="Stand. Genomic Sci.">
        <title>Complete genome sequence of Haliangium ochraceum type strain (SMP-2).</title>
        <authorList>
            <consortium name="US DOE Joint Genome Institute (JGI-PGF)"/>
            <person name="Ivanova N."/>
            <person name="Daum C."/>
            <person name="Lang E."/>
            <person name="Abt B."/>
            <person name="Kopitz M."/>
            <person name="Saunders E."/>
            <person name="Lapidus A."/>
            <person name="Lucas S."/>
            <person name="Glavina Del Rio T."/>
            <person name="Nolan M."/>
            <person name="Tice H."/>
            <person name="Copeland A."/>
            <person name="Cheng J.F."/>
            <person name="Chen F."/>
            <person name="Bruce D."/>
            <person name="Goodwin L."/>
            <person name="Pitluck S."/>
            <person name="Mavromatis K."/>
            <person name="Pati A."/>
            <person name="Mikhailova N."/>
            <person name="Chen A."/>
            <person name="Palaniappan K."/>
            <person name="Land M."/>
            <person name="Hauser L."/>
            <person name="Chang Y.J."/>
            <person name="Jeffries C.D."/>
            <person name="Detter J.C."/>
            <person name="Brettin T."/>
            <person name="Rohde M."/>
            <person name="Goker M."/>
            <person name="Bristow J."/>
            <person name="Markowitz V."/>
            <person name="Eisen J.A."/>
            <person name="Hugenholtz P."/>
            <person name="Kyrpides N.C."/>
            <person name="Klenk H.P."/>
        </authorList>
    </citation>
    <scope>NUCLEOTIDE SEQUENCE [LARGE SCALE GENOMIC DNA]</scope>
    <source>
        <strain evidence="5">DSM 14365 / CIP 107738 / JCM 11303 / AJ 13395 / SMP-2</strain>
    </source>
</reference>
<dbReference type="RefSeq" id="WP_012830623.1">
    <property type="nucleotide sequence ID" value="NC_013440.1"/>
</dbReference>
<sequence>MSAVAVSVLVVSNPDDQDRLLAPLRQLEFVDIEIFTGDGGDDTLDVFARVRPTVVIVGPDLDNGDARSFISAMRDLDLLSGNGPERGPRIVMIGETEGPLRTPLDVAELRIDHFLSSPASPKALAFVVRQAVQDAAEAVNTGRMPTKSKSMVGIQIPATLHAETQTSTEDSTEFELVGSALTEGQAGQAEAWDDDDDEVPLWRESTEILGDEDAASAAVDAAVDAAQPLPMFGGYEAAAPAADDDDNDERGEGADDASRADRTDAGMGAAGAGAAGDDGRGDEGAVGAAEDRDAAGDADADEVPAGMPDDMPDDGPAEALGRRPRAPAIHALPADAWADESSVVRSRTGLDLTPLPQPMPYLEDSEDSFDEFDLQLDDGEGAAAETNVDAASEDDDEGDGGAAPTRSGRFASELERKMSAMEQRLFAGRSDAVAALASAAGAPPVVVDRSRSAPMVALPPEDSAGESAEDASAAAVQTPMQVIKPAAAPEPAPMLIADCERGAIHRGRSDLAVFLDRLYRERFDGVLDLRHRRVAKSIRFEKGRPVFASSNLPEDRLGAMLSREGMLVGVQLEAVHQSALRNQRRMGEELVAMGQLKPSELVGAVQRQLEDIVFSLFAWDRGDYKLSPELRGRPEPLVIERHPVLLVMEGVRRKYDRAVLESLLGPPETVFARADEACWQMVAYAAGLSRDERSLLESFDGVRSIAEVARGGSAELLLAYQLGYGALVLGALRRRRTGLSEVAAKAAEQVADEPELVRSIDRQRVQHKHVLVDEADYFTLLGVRRGASDFEIRRAYESARASYAPTSLAPEVAEELAEELDDIREVLDEAFRVLRDAERRRAYLEHLLE</sequence>
<organism evidence="4 5">
    <name type="scientific">Haliangium ochraceum (strain DSM 14365 / JCM 11303 / SMP-2)</name>
    <dbReference type="NCBI Taxonomy" id="502025"/>
    <lineage>
        <taxon>Bacteria</taxon>
        <taxon>Pseudomonadati</taxon>
        <taxon>Myxococcota</taxon>
        <taxon>Polyangia</taxon>
        <taxon>Haliangiales</taxon>
        <taxon>Kofleriaceae</taxon>
        <taxon>Haliangium</taxon>
    </lineage>
</organism>
<feature type="domain" description="J" evidence="3">
    <location>
        <begin position="776"/>
        <end position="847"/>
    </location>
</feature>
<feature type="compositionally biased region" description="Basic and acidic residues" evidence="2">
    <location>
        <begin position="277"/>
        <end position="295"/>
    </location>
</feature>
<protein>
    <submittedName>
        <fullName evidence="4">Response regulator receiver protein</fullName>
    </submittedName>
</protein>
<dbReference type="Gene3D" id="1.10.287.110">
    <property type="entry name" value="DnaJ domain"/>
    <property type="match status" value="1"/>
</dbReference>
<keyword evidence="1" id="KW-0175">Coiled coil</keyword>
<dbReference type="InterPro" id="IPR025497">
    <property type="entry name" value="PatA-like_N"/>
</dbReference>
<feature type="coiled-coil region" evidence="1">
    <location>
        <begin position="813"/>
        <end position="840"/>
    </location>
</feature>
<dbReference type="eggNOG" id="COG0484">
    <property type="taxonomic scope" value="Bacteria"/>
</dbReference>
<dbReference type="Pfam" id="PF14332">
    <property type="entry name" value="DUF4388"/>
    <property type="match status" value="1"/>
</dbReference>
<keyword evidence="5" id="KW-1185">Reference proteome</keyword>
<proteinExistence type="predicted"/>
<dbReference type="OrthoDB" id="5523672at2"/>
<feature type="compositionally biased region" description="Basic and acidic residues" evidence="2">
    <location>
        <begin position="250"/>
        <end position="264"/>
    </location>
</feature>
<evidence type="ECO:0000259" key="3">
    <source>
        <dbReference type="PROSITE" id="PS50076"/>
    </source>
</evidence>
<evidence type="ECO:0000256" key="1">
    <source>
        <dbReference type="SAM" id="Coils"/>
    </source>
</evidence>